<reference evidence="1" key="1">
    <citation type="journal article" date="2023" name="Int. J. Syst. Evol. Microbiol.">
        <title>Collibacillus ludicampi gen. nov., sp. nov., a new soil bacterium of the family Alicyclobacillaceae.</title>
        <authorList>
            <person name="Jojima T."/>
            <person name="Ioku Y."/>
            <person name="Fukuta Y."/>
            <person name="Shirasaka N."/>
            <person name="Matsumura Y."/>
            <person name="Mori M."/>
        </authorList>
    </citation>
    <scope>NUCLEOTIDE SEQUENCE</scope>
    <source>
        <strain evidence="1">TP075</strain>
    </source>
</reference>
<dbReference type="AlphaFoldDB" id="A0AAV4LIP1"/>
<keyword evidence="2" id="KW-1185">Reference proteome</keyword>
<dbReference type="EMBL" id="BOQE01000001">
    <property type="protein sequence ID" value="GIM47699.1"/>
    <property type="molecule type" value="Genomic_DNA"/>
</dbReference>
<organism evidence="1 2">
    <name type="scientific">Collibacillus ludicampi</name>
    <dbReference type="NCBI Taxonomy" id="2771369"/>
    <lineage>
        <taxon>Bacteria</taxon>
        <taxon>Bacillati</taxon>
        <taxon>Bacillota</taxon>
        <taxon>Bacilli</taxon>
        <taxon>Bacillales</taxon>
        <taxon>Alicyclobacillaceae</taxon>
        <taxon>Collibacillus</taxon>
    </lineage>
</organism>
<evidence type="ECO:0008006" key="3">
    <source>
        <dbReference type="Google" id="ProtNLM"/>
    </source>
</evidence>
<protein>
    <recommendedName>
        <fullName evidence="3">Transposase</fullName>
    </recommendedName>
</protein>
<comment type="caution">
    <text evidence="1">The sequence shown here is derived from an EMBL/GenBank/DDBJ whole genome shotgun (WGS) entry which is preliminary data.</text>
</comment>
<dbReference type="Proteomes" id="UP001057291">
    <property type="component" value="Unassembled WGS sequence"/>
</dbReference>
<sequence>MADEHANSYTFEHPFKSALIWHAVKMQIKAFGRGGRNAFKTKSERRLS</sequence>
<accession>A0AAV4LIP1</accession>
<evidence type="ECO:0000313" key="1">
    <source>
        <dbReference type="EMBL" id="GIM47699.1"/>
    </source>
</evidence>
<proteinExistence type="predicted"/>
<name>A0AAV4LIP1_9BACL</name>
<evidence type="ECO:0000313" key="2">
    <source>
        <dbReference type="Proteomes" id="UP001057291"/>
    </source>
</evidence>
<gene>
    <name evidence="1" type="ORF">DNHGIG_32480</name>
</gene>